<dbReference type="PATRIC" id="fig|742725.3.peg.1417"/>
<evidence type="ECO:0000256" key="9">
    <source>
        <dbReference type="ARBA" id="ARBA00023679"/>
    </source>
</evidence>
<dbReference type="InterPro" id="IPR049734">
    <property type="entry name" value="NudC-like_C"/>
</dbReference>
<dbReference type="RefSeq" id="WP_009134145.1">
    <property type="nucleotide sequence ID" value="NZ_CP102250.1"/>
</dbReference>
<dbReference type="GO" id="GO:0006742">
    <property type="term" value="P:NADP+ catabolic process"/>
    <property type="evidence" value="ECO:0007669"/>
    <property type="project" value="TreeGrafter"/>
</dbReference>
<evidence type="ECO:0000313" key="11">
    <source>
        <dbReference type="EMBL" id="EHB91290.1"/>
    </source>
</evidence>
<dbReference type="Gene3D" id="3.90.79.10">
    <property type="entry name" value="Nucleoside Triphosphate Pyrophosphohydrolase"/>
    <property type="match status" value="1"/>
</dbReference>
<keyword evidence="12" id="KW-1185">Reference proteome</keyword>
<proteinExistence type="inferred from homology"/>
<comment type="caution">
    <text evidence="11">The sequence shown here is derived from an EMBL/GenBank/DDBJ whole genome shotgun (WGS) entry which is preliminary data.</text>
</comment>
<dbReference type="HOGENOM" id="CLU_037162_0_1_10"/>
<evidence type="ECO:0000256" key="2">
    <source>
        <dbReference type="ARBA" id="ARBA00001947"/>
    </source>
</evidence>
<comment type="catalytic activity">
    <reaction evidence="9">
        <text>a 5'-end NAD(+)-phospho-ribonucleoside in mRNA + H2O = a 5'-end phospho-adenosine-phospho-ribonucleoside in mRNA + beta-nicotinamide D-ribonucleotide + 2 H(+)</text>
        <dbReference type="Rhea" id="RHEA:60876"/>
        <dbReference type="Rhea" id="RHEA-COMP:15698"/>
        <dbReference type="Rhea" id="RHEA-COMP:15719"/>
        <dbReference type="ChEBI" id="CHEBI:14649"/>
        <dbReference type="ChEBI" id="CHEBI:15377"/>
        <dbReference type="ChEBI" id="CHEBI:15378"/>
        <dbReference type="ChEBI" id="CHEBI:144029"/>
        <dbReference type="ChEBI" id="CHEBI:144051"/>
    </reaction>
    <physiologicalReaction direction="left-to-right" evidence="9">
        <dbReference type="Rhea" id="RHEA:60877"/>
    </physiologicalReaction>
</comment>
<dbReference type="GO" id="GO:0019677">
    <property type="term" value="P:NAD+ catabolic process"/>
    <property type="evidence" value="ECO:0007669"/>
    <property type="project" value="TreeGrafter"/>
</dbReference>
<dbReference type="SUPFAM" id="SSF55811">
    <property type="entry name" value="Nudix"/>
    <property type="match status" value="2"/>
</dbReference>
<dbReference type="PANTHER" id="PTHR42904">
    <property type="entry name" value="NUDIX HYDROLASE, NUDC SUBFAMILY"/>
    <property type="match status" value="1"/>
</dbReference>
<dbReference type="EC" id="3.6.1.22" evidence="4"/>
<dbReference type="InterPro" id="IPR015375">
    <property type="entry name" value="NADH_PPase-like_N"/>
</dbReference>
<dbReference type="Pfam" id="PF00293">
    <property type="entry name" value="NUDIX"/>
    <property type="match status" value="1"/>
</dbReference>
<evidence type="ECO:0000256" key="1">
    <source>
        <dbReference type="ARBA" id="ARBA00001946"/>
    </source>
</evidence>
<dbReference type="Proteomes" id="UP000006008">
    <property type="component" value="Unassembled WGS sequence"/>
</dbReference>
<dbReference type="InterPro" id="IPR015376">
    <property type="entry name" value="Znr_NADH_PPase"/>
</dbReference>
<dbReference type="GO" id="GO:0005829">
    <property type="term" value="C:cytosol"/>
    <property type="evidence" value="ECO:0007669"/>
    <property type="project" value="TreeGrafter"/>
</dbReference>
<dbReference type="EMBL" id="ADLD01000013">
    <property type="protein sequence ID" value="EHB91290.1"/>
    <property type="molecule type" value="Genomic_DNA"/>
</dbReference>
<dbReference type="FunFam" id="3.90.79.10:FF:000051">
    <property type="entry name" value="Probable NADH pyrophosphatase"/>
    <property type="match status" value="1"/>
</dbReference>
<dbReference type="AlphaFoldDB" id="G5H9M4"/>
<name>G5H9M4_9BACT</name>
<reference evidence="11 12" key="1">
    <citation type="submission" date="2011-08" db="EMBL/GenBank/DDBJ databases">
        <title>The Genome Sequence of Alistipes indistinctus YIT 12060.</title>
        <authorList>
            <consortium name="The Broad Institute Genome Sequencing Platform"/>
            <person name="Earl A."/>
            <person name="Ward D."/>
            <person name="Feldgarden M."/>
            <person name="Gevers D."/>
            <person name="Morotomi M."/>
            <person name="Young S.K."/>
            <person name="Zeng Q."/>
            <person name="Gargeya S."/>
            <person name="Fitzgerald M."/>
            <person name="Haas B."/>
            <person name="Abouelleil A."/>
            <person name="Alvarado L."/>
            <person name="Arachchi H.M."/>
            <person name="Berlin A."/>
            <person name="Brown A."/>
            <person name="Chapman S.B."/>
            <person name="Chen Z."/>
            <person name="Dunbar C."/>
            <person name="Freedman E."/>
            <person name="Gearin G."/>
            <person name="Gellesch M."/>
            <person name="Goldberg J."/>
            <person name="Griggs A."/>
            <person name="Gujja S."/>
            <person name="Heiman D."/>
            <person name="Howarth C."/>
            <person name="Larson L."/>
            <person name="Lui A."/>
            <person name="MacDonald P.J.P."/>
            <person name="Montmayeur A."/>
            <person name="Murphy C."/>
            <person name="Neiman D."/>
            <person name="Pearson M."/>
            <person name="Priest M."/>
            <person name="Roberts A."/>
            <person name="Saif S."/>
            <person name="Shea T."/>
            <person name="Shenoy N."/>
            <person name="Sisk P."/>
            <person name="Stolte C."/>
            <person name="Sykes S."/>
            <person name="Wortman J."/>
            <person name="Nusbaum C."/>
            <person name="Birren B."/>
        </authorList>
    </citation>
    <scope>NUCLEOTIDE SEQUENCE [LARGE SCALE GENOMIC DNA]</scope>
    <source>
        <strain evidence="11 12">YIT 12060</strain>
    </source>
</reference>
<dbReference type="PROSITE" id="PS00893">
    <property type="entry name" value="NUDIX_BOX"/>
    <property type="match status" value="1"/>
</dbReference>
<evidence type="ECO:0000256" key="8">
    <source>
        <dbReference type="ARBA" id="ARBA00023027"/>
    </source>
</evidence>
<dbReference type="OrthoDB" id="9787476at2"/>
<keyword evidence="6" id="KW-0378">Hydrolase</keyword>
<keyword evidence="7" id="KW-0460">Magnesium</keyword>
<keyword evidence="8" id="KW-0520">NAD</keyword>
<dbReference type="Pfam" id="PF09296">
    <property type="entry name" value="NUDIX-like"/>
    <property type="match status" value="1"/>
</dbReference>
<comment type="similarity">
    <text evidence="3">Belongs to the Nudix hydrolase family. NudC subfamily.</text>
</comment>
<evidence type="ECO:0000259" key="10">
    <source>
        <dbReference type="PROSITE" id="PS51462"/>
    </source>
</evidence>
<evidence type="ECO:0000256" key="4">
    <source>
        <dbReference type="ARBA" id="ARBA00012381"/>
    </source>
</evidence>
<evidence type="ECO:0000313" key="12">
    <source>
        <dbReference type="Proteomes" id="UP000006008"/>
    </source>
</evidence>
<dbReference type="NCBIfam" id="NF001299">
    <property type="entry name" value="PRK00241.1"/>
    <property type="match status" value="1"/>
</dbReference>
<evidence type="ECO:0000256" key="7">
    <source>
        <dbReference type="ARBA" id="ARBA00022842"/>
    </source>
</evidence>
<evidence type="ECO:0000256" key="5">
    <source>
        <dbReference type="ARBA" id="ARBA00022723"/>
    </source>
</evidence>
<dbReference type="InterPro" id="IPR020084">
    <property type="entry name" value="NUDIX_hydrolase_CS"/>
</dbReference>
<feature type="domain" description="Nudix hydrolase" evidence="10">
    <location>
        <begin position="151"/>
        <end position="276"/>
    </location>
</feature>
<comment type="cofactor">
    <cofactor evidence="2">
        <name>Zn(2+)</name>
        <dbReference type="ChEBI" id="CHEBI:29105"/>
    </cofactor>
</comment>
<protein>
    <recommendedName>
        <fullName evidence="4">NAD(+) diphosphatase</fullName>
        <ecNumber evidence="4">3.6.1.22</ecNumber>
    </recommendedName>
</protein>
<comment type="cofactor">
    <cofactor evidence="1">
        <name>Mg(2+)</name>
        <dbReference type="ChEBI" id="CHEBI:18420"/>
    </cofactor>
</comment>
<dbReference type="Gene3D" id="3.90.79.20">
    <property type="match status" value="1"/>
</dbReference>
<sequence>MPDTPHNRPDRRPSEAAYWFLFDRDRLLLRHNTDGWYIPLAAEPPVEAAAAMEITGQVARTTPGPEPASNTIRYFASSVEVPQAAPAGMEWVALRASYDLLGERVYALAGKAFELVHWERNSRFCPACGTGMEPHSEISRRCPTCGKELFPAISPAIIVLICKGDSILLARTCYSRSPFMGLVAGFLETGESLEACVHREVFEETGLQIRNLRYFGNQPWPYPSGLMVGFIADYAAGEIRLQKEELSEAAFFDRNRLPPLPPPLSLARRMIDWWLDCPSSR</sequence>
<accession>G5H9M4</accession>
<dbReference type="GeneID" id="92815632"/>
<dbReference type="Pfam" id="PF09297">
    <property type="entry name" value="Zn_ribbon_NUD"/>
    <property type="match status" value="1"/>
</dbReference>
<dbReference type="CDD" id="cd03429">
    <property type="entry name" value="NUDIX_NADH_pyrophosphatase_Nudt13"/>
    <property type="match status" value="1"/>
</dbReference>
<dbReference type="InterPro" id="IPR015797">
    <property type="entry name" value="NUDIX_hydrolase-like_dom_sf"/>
</dbReference>
<dbReference type="GO" id="GO:0046872">
    <property type="term" value="F:metal ion binding"/>
    <property type="evidence" value="ECO:0007669"/>
    <property type="project" value="UniProtKB-KW"/>
</dbReference>
<keyword evidence="5" id="KW-0479">Metal-binding</keyword>
<dbReference type="InterPro" id="IPR000086">
    <property type="entry name" value="NUDIX_hydrolase_dom"/>
</dbReference>
<dbReference type="PANTHER" id="PTHR42904:SF6">
    <property type="entry name" value="NAD-CAPPED RNA HYDROLASE NUDT12"/>
    <property type="match status" value="1"/>
</dbReference>
<dbReference type="STRING" id="742725.HMPREF9450_01339"/>
<evidence type="ECO:0000256" key="6">
    <source>
        <dbReference type="ARBA" id="ARBA00022801"/>
    </source>
</evidence>
<gene>
    <name evidence="11" type="ORF">HMPREF9450_01339</name>
</gene>
<dbReference type="PROSITE" id="PS51462">
    <property type="entry name" value="NUDIX"/>
    <property type="match status" value="1"/>
</dbReference>
<dbReference type="eggNOG" id="COG2816">
    <property type="taxonomic scope" value="Bacteria"/>
</dbReference>
<dbReference type="GO" id="GO:0035529">
    <property type="term" value="F:NADH pyrophosphatase activity"/>
    <property type="evidence" value="ECO:0007669"/>
    <property type="project" value="TreeGrafter"/>
</dbReference>
<evidence type="ECO:0000256" key="3">
    <source>
        <dbReference type="ARBA" id="ARBA00009595"/>
    </source>
</evidence>
<dbReference type="InterPro" id="IPR050241">
    <property type="entry name" value="NAD-cap_RNA_hydrolase_NudC"/>
</dbReference>
<organism evidence="11 12">
    <name type="scientific">Alistipes indistinctus YIT 12060</name>
    <dbReference type="NCBI Taxonomy" id="742725"/>
    <lineage>
        <taxon>Bacteria</taxon>
        <taxon>Pseudomonadati</taxon>
        <taxon>Bacteroidota</taxon>
        <taxon>Bacteroidia</taxon>
        <taxon>Bacteroidales</taxon>
        <taxon>Rikenellaceae</taxon>
        <taxon>Alistipes</taxon>
    </lineage>
</organism>